<feature type="chain" id="PRO_5002263018" evidence="2">
    <location>
        <begin position="26"/>
        <end position="305"/>
    </location>
</feature>
<keyword evidence="2" id="KW-0732">Signal</keyword>
<accession>A0A0D3GLJ4</accession>
<dbReference type="AlphaFoldDB" id="A0A0D3GLJ4"/>
<feature type="signal peptide" evidence="2">
    <location>
        <begin position="1"/>
        <end position="25"/>
    </location>
</feature>
<evidence type="ECO:0000256" key="2">
    <source>
        <dbReference type="SAM" id="SignalP"/>
    </source>
</evidence>
<dbReference type="Gramene" id="OBART07G01020.4">
    <property type="protein sequence ID" value="OBART07G01020.4"/>
    <property type="gene ID" value="OBART07G01020"/>
</dbReference>
<keyword evidence="1" id="KW-1133">Transmembrane helix</keyword>
<keyword evidence="1" id="KW-0812">Transmembrane</keyword>
<reference evidence="3" key="1">
    <citation type="journal article" date="2009" name="Rice">
        <title>De Novo Next Generation Sequencing of Plant Genomes.</title>
        <authorList>
            <person name="Rounsley S."/>
            <person name="Marri P.R."/>
            <person name="Yu Y."/>
            <person name="He R."/>
            <person name="Sisneros N."/>
            <person name="Goicoechea J.L."/>
            <person name="Lee S.J."/>
            <person name="Angelova A."/>
            <person name="Kudrna D."/>
            <person name="Luo M."/>
            <person name="Affourtit J."/>
            <person name="Desany B."/>
            <person name="Knight J."/>
            <person name="Niazi F."/>
            <person name="Egholm M."/>
            <person name="Wing R.A."/>
        </authorList>
    </citation>
    <scope>NUCLEOTIDE SEQUENCE [LARGE SCALE GENOMIC DNA]</scope>
    <source>
        <strain evidence="3">cv. IRGC 105608</strain>
    </source>
</reference>
<protein>
    <submittedName>
        <fullName evidence="3">Uncharacterized protein</fullName>
    </submittedName>
</protein>
<dbReference type="EnsemblPlants" id="OBART07G01020.4">
    <property type="protein sequence ID" value="OBART07G01020.4"/>
    <property type="gene ID" value="OBART07G01020"/>
</dbReference>
<name>A0A0D3GLJ4_9ORYZ</name>
<evidence type="ECO:0000313" key="3">
    <source>
        <dbReference type="EnsemblPlants" id="OBART07G01020.4"/>
    </source>
</evidence>
<reference evidence="3" key="2">
    <citation type="submission" date="2015-03" db="UniProtKB">
        <authorList>
            <consortium name="EnsemblPlants"/>
        </authorList>
    </citation>
    <scope>IDENTIFICATION</scope>
</reference>
<dbReference type="HOGENOM" id="CLU_1108501_0_0_1"/>
<dbReference type="Proteomes" id="UP000026960">
    <property type="component" value="Chromosome 7"/>
</dbReference>
<sequence>MDLAVTRHLWQWITMLMATPTSSTGSVDISAGAAAMRASAARAAIPAAFSHMEAVLLSAPQYGVCSRTQGGVAFVAAIFCRSYCSSSNGLNTTAADPEGNKLYKISAQDVSANGLCPKGEMLYQISPVAGPNGQKLYKIVPAAGSVGTFDPAEGTPHKVAISNRPLTNEEVRQLAFDHQKWSTDIREAKWSEAEIWKQLNEKVDKISESVKKPTGFNELLANFGVKVPEDPFWWWTSVLTIVIPAGAFFIFRFVKALDDFIIIVTQKLMPAYKQLKGAFKAKLEDMKANPMEWEEGDSVELHELF</sequence>
<proteinExistence type="predicted"/>
<organism evidence="3">
    <name type="scientific">Oryza barthii</name>
    <dbReference type="NCBI Taxonomy" id="65489"/>
    <lineage>
        <taxon>Eukaryota</taxon>
        <taxon>Viridiplantae</taxon>
        <taxon>Streptophyta</taxon>
        <taxon>Embryophyta</taxon>
        <taxon>Tracheophyta</taxon>
        <taxon>Spermatophyta</taxon>
        <taxon>Magnoliopsida</taxon>
        <taxon>Liliopsida</taxon>
        <taxon>Poales</taxon>
        <taxon>Poaceae</taxon>
        <taxon>BOP clade</taxon>
        <taxon>Oryzoideae</taxon>
        <taxon>Oryzeae</taxon>
        <taxon>Oryzinae</taxon>
        <taxon>Oryza</taxon>
    </lineage>
</organism>
<keyword evidence="4" id="KW-1185">Reference proteome</keyword>
<keyword evidence="1" id="KW-0472">Membrane</keyword>
<evidence type="ECO:0000313" key="4">
    <source>
        <dbReference type="Proteomes" id="UP000026960"/>
    </source>
</evidence>
<evidence type="ECO:0000256" key="1">
    <source>
        <dbReference type="SAM" id="Phobius"/>
    </source>
</evidence>
<feature type="transmembrane region" description="Helical" evidence="1">
    <location>
        <begin position="232"/>
        <end position="251"/>
    </location>
</feature>